<dbReference type="AlphaFoldDB" id="X6N3C1"/>
<feature type="transmembrane region" description="Helical" evidence="1">
    <location>
        <begin position="23"/>
        <end position="41"/>
    </location>
</feature>
<name>X6N3C1_RETFI</name>
<keyword evidence="1" id="KW-0472">Membrane</keyword>
<proteinExistence type="predicted"/>
<dbReference type="Proteomes" id="UP000023152">
    <property type="component" value="Unassembled WGS sequence"/>
</dbReference>
<keyword evidence="1" id="KW-1133">Transmembrane helix</keyword>
<feature type="transmembrane region" description="Helical" evidence="1">
    <location>
        <begin position="92"/>
        <end position="114"/>
    </location>
</feature>
<feature type="transmembrane region" description="Helical" evidence="1">
    <location>
        <begin position="164"/>
        <end position="188"/>
    </location>
</feature>
<keyword evidence="1" id="KW-0812">Transmembrane</keyword>
<protein>
    <submittedName>
        <fullName evidence="2">Uncharacterized protein</fullName>
    </submittedName>
</protein>
<reference evidence="2 3" key="1">
    <citation type="journal article" date="2013" name="Curr. Biol.">
        <title>The Genome of the Foraminiferan Reticulomyxa filosa.</title>
        <authorList>
            <person name="Glockner G."/>
            <person name="Hulsmann N."/>
            <person name="Schleicher M."/>
            <person name="Noegel A.A."/>
            <person name="Eichinger L."/>
            <person name="Gallinger C."/>
            <person name="Pawlowski J."/>
            <person name="Sierra R."/>
            <person name="Euteneuer U."/>
            <person name="Pillet L."/>
            <person name="Moustafa A."/>
            <person name="Platzer M."/>
            <person name="Groth M."/>
            <person name="Szafranski K."/>
            <person name="Schliwa M."/>
        </authorList>
    </citation>
    <scope>NUCLEOTIDE SEQUENCE [LARGE SCALE GENOMIC DNA]</scope>
</reference>
<organism evidence="2 3">
    <name type="scientific">Reticulomyxa filosa</name>
    <dbReference type="NCBI Taxonomy" id="46433"/>
    <lineage>
        <taxon>Eukaryota</taxon>
        <taxon>Sar</taxon>
        <taxon>Rhizaria</taxon>
        <taxon>Retaria</taxon>
        <taxon>Foraminifera</taxon>
        <taxon>Monothalamids</taxon>
        <taxon>Reticulomyxidae</taxon>
        <taxon>Reticulomyxa</taxon>
    </lineage>
</organism>
<gene>
    <name evidence="2" type="ORF">RFI_16442</name>
</gene>
<comment type="caution">
    <text evidence="2">The sequence shown here is derived from an EMBL/GenBank/DDBJ whole genome shotgun (WGS) entry which is preliminary data.</text>
</comment>
<sequence length="383" mass="43120">MPNEICHEAVVASSIGTLLTVDFVFLVVQTLTLIYVIVMLKTKADMQDMNPELRWLSLIYHISAFALLLNEFTHHAWGAAQWAIRYNWYCHLIYFLFGFNLLVVYGINILFWLYRLCNVATHAKKKYFFCLNSIIILWKQKKEQKKQKTAIVFQGTSLRIAKSVFGCILGSLGLTVLLVLCVSIWLGVSSDCVVPGVSSDFEVKWLFSKAKDNVYYFCHQQPVASIMLTVVGTILACGLNGVIAYMYVSRILETVKMVQTSMQVECLRPTTVVIKEQEMEEGGKKKNHENAKTKSGVCVEAEPLLAHACKAGIIAFTSILSTIISFTLASSTKYEQFLAADTIFNGFLICCSFTFGQKFFDCMFGNCSARLFQYLTLLVVTNP</sequence>
<keyword evidence="3" id="KW-1185">Reference proteome</keyword>
<evidence type="ECO:0000313" key="3">
    <source>
        <dbReference type="Proteomes" id="UP000023152"/>
    </source>
</evidence>
<feature type="transmembrane region" description="Helical" evidence="1">
    <location>
        <begin position="223"/>
        <end position="248"/>
    </location>
</feature>
<evidence type="ECO:0000313" key="2">
    <source>
        <dbReference type="EMBL" id="ETO20780.1"/>
    </source>
</evidence>
<evidence type="ECO:0000256" key="1">
    <source>
        <dbReference type="SAM" id="Phobius"/>
    </source>
</evidence>
<accession>X6N3C1</accession>
<dbReference type="EMBL" id="ASPP01012272">
    <property type="protein sequence ID" value="ETO20780.1"/>
    <property type="molecule type" value="Genomic_DNA"/>
</dbReference>
<feature type="transmembrane region" description="Helical" evidence="1">
    <location>
        <begin position="53"/>
        <end position="72"/>
    </location>
</feature>